<evidence type="ECO:0000259" key="3">
    <source>
        <dbReference type="Pfam" id="PF23272"/>
    </source>
</evidence>
<dbReference type="Pfam" id="PF23269">
    <property type="entry name" value="DUF7074"/>
    <property type="match status" value="1"/>
</dbReference>
<dbReference type="Pfam" id="PF23272">
    <property type="entry name" value="DUF7075"/>
    <property type="match status" value="1"/>
</dbReference>
<organism evidence="4 5">
    <name type="scientific">Lactuca saligna</name>
    <name type="common">Willowleaf lettuce</name>
    <dbReference type="NCBI Taxonomy" id="75948"/>
    <lineage>
        <taxon>Eukaryota</taxon>
        <taxon>Viridiplantae</taxon>
        <taxon>Streptophyta</taxon>
        <taxon>Embryophyta</taxon>
        <taxon>Tracheophyta</taxon>
        <taxon>Spermatophyta</taxon>
        <taxon>Magnoliopsida</taxon>
        <taxon>eudicotyledons</taxon>
        <taxon>Gunneridae</taxon>
        <taxon>Pentapetalae</taxon>
        <taxon>asterids</taxon>
        <taxon>campanulids</taxon>
        <taxon>Asterales</taxon>
        <taxon>Asteraceae</taxon>
        <taxon>Cichorioideae</taxon>
        <taxon>Cichorieae</taxon>
        <taxon>Lactucinae</taxon>
        <taxon>Lactuca</taxon>
    </lineage>
</organism>
<evidence type="ECO:0008006" key="6">
    <source>
        <dbReference type="Google" id="ProtNLM"/>
    </source>
</evidence>
<dbReference type="EMBL" id="OX465078">
    <property type="protein sequence ID" value="CAI9271560.1"/>
    <property type="molecule type" value="Genomic_DNA"/>
</dbReference>
<feature type="region of interest" description="Disordered" evidence="1">
    <location>
        <begin position="91"/>
        <end position="114"/>
    </location>
</feature>
<evidence type="ECO:0000313" key="5">
    <source>
        <dbReference type="Proteomes" id="UP001177003"/>
    </source>
</evidence>
<proteinExistence type="predicted"/>
<gene>
    <name evidence="4" type="ORF">LSALG_LOCUS11828</name>
</gene>
<feature type="domain" description="DUF7074" evidence="2">
    <location>
        <begin position="111"/>
        <end position="178"/>
    </location>
</feature>
<sequence length="475" mass="56204">MYFRVEVVNKICSNSSLDHALTSPSGVTTDLYQNQSWDLDERSQFYDRSDRAKPNKAHKQCLFLSVCIHCSCIYYNSVLKTGEDIGMALLSPSPAPSEADVESSDSQNSPTIEKSEEKVFLDYQTPVNTSNPNECDVTWRFRNRKEKSWRRYRDFRRFRIGFTDSCTYKVIGAKGWHSGVNARRPRNRINNSTRTGIRSNFSSSSSSFRDDEINDTIPILGSDQSFRNGKYLYYSRGGDYCKNMNHYIWSFLCALGEAQYLNRTFVMDLSLCLSSDYTSSEKDEEGKDFRFYFDFEHLKESSSIVEEEEFLKDWRRFEKRNKRKIPLRKVPSYKITPMQLKKDKSTIIWRQFDTPEPENYWYRVCESKASNYIQRPWHSLYKSKRLMNIVSEISGQMDWDFDAVHVVRGEKAKNKDMWPHLDDDTSPDNLVVKLLNVIQPWRNLYVATNEKFYNYFDRLRLQRWDKHVLTRLFMV</sequence>
<dbReference type="Proteomes" id="UP001177003">
    <property type="component" value="Chromosome 2"/>
</dbReference>
<reference evidence="4" key="1">
    <citation type="submission" date="2023-04" db="EMBL/GenBank/DDBJ databases">
        <authorList>
            <person name="Vijverberg K."/>
            <person name="Xiong W."/>
            <person name="Schranz E."/>
        </authorList>
    </citation>
    <scope>NUCLEOTIDE SEQUENCE</scope>
</reference>
<protein>
    <recommendedName>
        <fullName evidence="6">O-fucosyltransferase family protein</fullName>
    </recommendedName>
</protein>
<dbReference type="PANTHER" id="PTHR31469:SF4">
    <property type="entry name" value="O-FUCOSYLTRANSFERASE FAMILY PROTEIN"/>
    <property type="match status" value="1"/>
</dbReference>
<evidence type="ECO:0000259" key="2">
    <source>
        <dbReference type="Pfam" id="PF23269"/>
    </source>
</evidence>
<dbReference type="InterPro" id="IPR055503">
    <property type="entry name" value="DUF7075"/>
</dbReference>
<accession>A0AA35YAQ3</accession>
<name>A0AA35YAQ3_LACSI</name>
<keyword evidence="5" id="KW-1185">Reference proteome</keyword>
<dbReference type="InterPro" id="IPR055502">
    <property type="entry name" value="DUF7074"/>
</dbReference>
<dbReference type="PANTHER" id="PTHR31469">
    <property type="entry name" value="OS07G0633600 PROTEIN"/>
    <property type="match status" value="1"/>
</dbReference>
<feature type="domain" description="DUF7075" evidence="3">
    <location>
        <begin position="226"/>
        <end position="413"/>
    </location>
</feature>
<evidence type="ECO:0000313" key="4">
    <source>
        <dbReference type="EMBL" id="CAI9271560.1"/>
    </source>
</evidence>
<feature type="compositionally biased region" description="Polar residues" evidence="1">
    <location>
        <begin position="188"/>
        <end position="198"/>
    </location>
</feature>
<feature type="region of interest" description="Disordered" evidence="1">
    <location>
        <begin position="182"/>
        <end position="203"/>
    </location>
</feature>
<dbReference type="GO" id="GO:0005794">
    <property type="term" value="C:Golgi apparatus"/>
    <property type="evidence" value="ECO:0007669"/>
    <property type="project" value="TreeGrafter"/>
</dbReference>
<evidence type="ECO:0000256" key="1">
    <source>
        <dbReference type="SAM" id="MobiDB-lite"/>
    </source>
</evidence>
<dbReference type="AlphaFoldDB" id="A0AA35YAQ3"/>